<dbReference type="KEGG" id="bcou:IC761_30000"/>
<name>A0A7S9D3W8_9BRAD</name>
<dbReference type="GO" id="GO:0008270">
    <property type="term" value="F:zinc ion binding"/>
    <property type="evidence" value="ECO:0007669"/>
    <property type="project" value="InterPro"/>
</dbReference>
<dbReference type="Proteomes" id="UP000594621">
    <property type="component" value="Chromosome"/>
</dbReference>
<evidence type="ECO:0000313" key="2">
    <source>
        <dbReference type="EMBL" id="QPF90681.1"/>
    </source>
</evidence>
<protein>
    <submittedName>
        <fullName evidence="2">Cobalamin-independent methionine synthase II family protein</fullName>
    </submittedName>
</protein>
<dbReference type="SUPFAM" id="SSF51726">
    <property type="entry name" value="UROD/MetE-like"/>
    <property type="match status" value="1"/>
</dbReference>
<organism evidence="2 3">
    <name type="scientific">Bradyrhizobium commune</name>
    <dbReference type="NCBI Taxonomy" id="83627"/>
    <lineage>
        <taxon>Bacteria</taxon>
        <taxon>Pseudomonadati</taxon>
        <taxon>Pseudomonadota</taxon>
        <taxon>Alphaproteobacteria</taxon>
        <taxon>Hyphomicrobiales</taxon>
        <taxon>Nitrobacteraceae</taxon>
        <taxon>Bradyrhizobium</taxon>
    </lineage>
</organism>
<sequence length="390" mass="43511">MGLQQNTDHIQTTHIGSLPRPHDLLDLLKAKYSGRPYEPSELDTVLTRSVADCVRRQVASGIEIVTDGEFSKPGFFTYIRERFDGFESRPDQKLALFQKEVAAFPEYYAEYFKDAMMGGAILPIAPVVCIGPLKYKGEDKLTTDIANVKAAARAAGVPDHRVFLPATAPSGVGFNEYYKTEEEYFHALAAELNKEYRAIVDAGLLVQVDDPFLPDIFVEPGLDDGQKKRRAEMYVEATNAALSGIPAERVRFHTCYGINEGPRIHESSLAEVIGYVFKVNAGSFSFEAANPRHEHEYHLFEQVKLPEGKVLCPGVITHASNIVEHPELIAERLIRFANLVGRENVMAGADCGFSSQALYRTEVHSTVVWEKFKAMRKGADIATQRLWREG</sequence>
<dbReference type="RefSeq" id="WP_195800264.1">
    <property type="nucleotide sequence ID" value="NZ_CP061379.1"/>
</dbReference>
<dbReference type="EMBL" id="CP061379">
    <property type="protein sequence ID" value="QPF90681.1"/>
    <property type="molecule type" value="Genomic_DNA"/>
</dbReference>
<evidence type="ECO:0000259" key="1">
    <source>
        <dbReference type="Pfam" id="PF01717"/>
    </source>
</evidence>
<dbReference type="CDD" id="cd03311">
    <property type="entry name" value="CIMS_C_terminal_like"/>
    <property type="match status" value="1"/>
</dbReference>
<dbReference type="InterPro" id="IPR002629">
    <property type="entry name" value="Met_Synth_C/arc"/>
</dbReference>
<dbReference type="GO" id="GO:0009086">
    <property type="term" value="P:methionine biosynthetic process"/>
    <property type="evidence" value="ECO:0007669"/>
    <property type="project" value="InterPro"/>
</dbReference>
<keyword evidence="3" id="KW-1185">Reference proteome</keyword>
<dbReference type="GO" id="GO:0003871">
    <property type="term" value="F:5-methyltetrahydropteroyltriglutamate-homocysteine S-methyltransferase activity"/>
    <property type="evidence" value="ECO:0007669"/>
    <property type="project" value="InterPro"/>
</dbReference>
<dbReference type="InterPro" id="IPR038071">
    <property type="entry name" value="UROD/MetE-like_sf"/>
</dbReference>
<dbReference type="Pfam" id="PF01717">
    <property type="entry name" value="Meth_synt_2"/>
    <property type="match status" value="1"/>
</dbReference>
<reference evidence="2 3" key="1">
    <citation type="submission" date="2020-09" db="EMBL/GenBank/DDBJ databases">
        <title>Complete genomes of bradyrhizobia occurring on native shrubby legumes in Australia.</title>
        <authorList>
            <person name="Lafay B."/>
        </authorList>
    </citation>
    <scope>NUCLEOTIDE SEQUENCE [LARGE SCALE GENOMIC DNA]</scope>
    <source>
        <strain evidence="2 3">BDV5040</strain>
    </source>
</reference>
<dbReference type="Gene3D" id="3.20.20.210">
    <property type="match status" value="1"/>
</dbReference>
<dbReference type="AlphaFoldDB" id="A0A7S9D3W8"/>
<evidence type="ECO:0000313" key="3">
    <source>
        <dbReference type="Proteomes" id="UP000594621"/>
    </source>
</evidence>
<dbReference type="PANTHER" id="PTHR43844">
    <property type="entry name" value="METHIONINE SYNTHASE"/>
    <property type="match status" value="1"/>
</dbReference>
<proteinExistence type="predicted"/>
<dbReference type="PANTHER" id="PTHR43844:SF2">
    <property type="entry name" value="SYNTHASE, VITAMIN-B12 INDEPENDENT, PUTATIVE (AFU_ORTHOLOGUE AFUA_3G12060)-RELATED"/>
    <property type="match status" value="1"/>
</dbReference>
<gene>
    <name evidence="2" type="ORF">IC761_30000</name>
</gene>
<accession>A0A7S9D3W8</accession>
<feature type="domain" description="Cobalamin-independent methionine synthase MetE C-terminal/archaeal" evidence="1">
    <location>
        <begin position="183"/>
        <end position="357"/>
    </location>
</feature>